<gene>
    <name evidence="2" type="ORF">CAOG_004336</name>
</gene>
<dbReference type="AlphaFoldDB" id="A0A0D2X325"/>
<dbReference type="EMBL" id="KE346365">
    <property type="protein sequence ID" value="KJE93569.1"/>
    <property type="molecule type" value="Genomic_DNA"/>
</dbReference>
<evidence type="ECO:0000256" key="1">
    <source>
        <dbReference type="SAM" id="MobiDB-lite"/>
    </source>
</evidence>
<dbReference type="InParanoid" id="A0A0D2X325"/>
<evidence type="ECO:0000313" key="2">
    <source>
        <dbReference type="EMBL" id="KJE93569.1"/>
    </source>
</evidence>
<accession>A0A0D2X325</accession>
<feature type="region of interest" description="Disordered" evidence="1">
    <location>
        <begin position="27"/>
        <end position="74"/>
    </location>
</feature>
<feature type="compositionally biased region" description="Basic and acidic residues" evidence="1">
    <location>
        <begin position="64"/>
        <end position="74"/>
    </location>
</feature>
<keyword evidence="3" id="KW-1185">Reference proteome</keyword>
<dbReference type="RefSeq" id="XP_004348164.1">
    <property type="nucleotide sequence ID" value="XM_004348114.2"/>
</dbReference>
<reference evidence="3" key="1">
    <citation type="submission" date="2011-02" db="EMBL/GenBank/DDBJ databases">
        <title>The Genome Sequence of Capsaspora owczarzaki ATCC 30864.</title>
        <authorList>
            <person name="Russ C."/>
            <person name="Cuomo C."/>
            <person name="Burger G."/>
            <person name="Gray M.W."/>
            <person name="Holland P.W.H."/>
            <person name="King N."/>
            <person name="Lang F.B.F."/>
            <person name="Roger A.J."/>
            <person name="Ruiz-Trillo I."/>
            <person name="Young S.K."/>
            <person name="Zeng Q."/>
            <person name="Gargeya S."/>
            <person name="Alvarado L."/>
            <person name="Berlin A."/>
            <person name="Chapman S.B."/>
            <person name="Chen Z."/>
            <person name="Freedman E."/>
            <person name="Gellesch M."/>
            <person name="Goldberg J."/>
            <person name="Griggs A."/>
            <person name="Gujja S."/>
            <person name="Heilman E."/>
            <person name="Heiman D."/>
            <person name="Howarth C."/>
            <person name="Mehta T."/>
            <person name="Neiman D."/>
            <person name="Pearson M."/>
            <person name="Roberts A."/>
            <person name="Saif S."/>
            <person name="Shea T."/>
            <person name="Shenoy N."/>
            <person name="Sisk P."/>
            <person name="Stolte C."/>
            <person name="Sykes S."/>
            <person name="White J."/>
            <person name="Yandava C."/>
            <person name="Haas B."/>
            <person name="Nusbaum C."/>
            <person name="Birren B."/>
        </authorList>
    </citation>
    <scope>NUCLEOTIDE SEQUENCE</scope>
    <source>
        <strain evidence="3">ATCC 30864</strain>
    </source>
</reference>
<protein>
    <submittedName>
        <fullName evidence="2">Uncharacterized protein</fullName>
    </submittedName>
</protein>
<name>A0A0D2X325_CAPO3</name>
<dbReference type="Proteomes" id="UP000008743">
    <property type="component" value="Unassembled WGS sequence"/>
</dbReference>
<proteinExistence type="predicted"/>
<sequence>MSLARQKGPAIPAQKLPNIVASTAIVRPGAEAGGSNAQPMDDREDDSRFSSEPQWKAALRRSKKEKDFESKKKAAAEAERLAAIPIWKRHIMEVKERKSSSPNGSISMTPQQVAAMQQIHDPDAPTSSAAAVSAANASWMDNLASRDTYRPTHSTNRDFSANSARFNTLERGNISALGNRHIPDAAPLVPKALQMNAQPAPAPVVSTKPKKNLSVSFFEEENEIPYVEFEGEIEFNQELATEMDTEPMNEGNADDNEDQILSTLRVAALARPDQATMALNVAGRQITTTARDEITDVTNLEDDLAAMIW</sequence>
<organism evidence="2 3">
    <name type="scientific">Capsaspora owczarzaki (strain ATCC 30864)</name>
    <dbReference type="NCBI Taxonomy" id="595528"/>
    <lineage>
        <taxon>Eukaryota</taxon>
        <taxon>Filasterea</taxon>
        <taxon>Capsaspora</taxon>
    </lineage>
</organism>
<evidence type="ECO:0000313" key="3">
    <source>
        <dbReference type="Proteomes" id="UP000008743"/>
    </source>
</evidence>